<sequence length="111" mass="12521">MSVNIIYLDNLRIRIVILEQNSVGSKPPSRTRVIEIAQKVVNLKWQRAGHIAQGTDGHWGPKLLEWRPCTGKRSVGVPPMRWIGKIKRVAVGMDFGTLSKIPIVQQWKTIG</sequence>
<dbReference type="AlphaFoldDB" id="A0A8S4S1D7"/>
<reference evidence="1" key="1">
    <citation type="submission" date="2022-03" db="EMBL/GenBank/DDBJ databases">
        <authorList>
            <person name="Lindestad O."/>
        </authorList>
    </citation>
    <scope>NUCLEOTIDE SEQUENCE</scope>
</reference>
<dbReference type="Proteomes" id="UP000838756">
    <property type="component" value="Unassembled WGS sequence"/>
</dbReference>
<name>A0A8S4S1D7_9NEOP</name>
<protein>
    <submittedName>
        <fullName evidence="1">Jg8718 protein</fullName>
    </submittedName>
</protein>
<evidence type="ECO:0000313" key="1">
    <source>
        <dbReference type="EMBL" id="CAH2245472.1"/>
    </source>
</evidence>
<accession>A0A8S4S1D7</accession>
<comment type="caution">
    <text evidence="1">The sequence shown here is derived from an EMBL/GenBank/DDBJ whole genome shotgun (WGS) entry which is preliminary data.</text>
</comment>
<dbReference type="OrthoDB" id="407509at2759"/>
<evidence type="ECO:0000313" key="2">
    <source>
        <dbReference type="Proteomes" id="UP000838756"/>
    </source>
</evidence>
<keyword evidence="2" id="KW-1185">Reference proteome</keyword>
<organism evidence="1 2">
    <name type="scientific">Pararge aegeria aegeria</name>
    <dbReference type="NCBI Taxonomy" id="348720"/>
    <lineage>
        <taxon>Eukaryota</taxon>
        <taxon>Metazoa</taxon>
        <taxon>Ecdysozoa</taxon>
        <taxon>Arthropoda</taxon>
        <taxon>Hexapoda</taxon>
        <taxon>Insecta</taxon>
        <taxon>Pterygota</taxon>
        <taxon>Neoptera</taxon>
        <taxon>Endopterygota</taxon>
        <taxon>Lepidoptera</taxon>
        <taxon>Glossata</taxon>
        <taxon>Ditrysia</taxon>
        <taxon>Papilionoidea</taxon>
        <taxon>Nymphalidae</taxon>
        <taxon>Satyrinae</taxon>
        <taxon>Satyrini</taxon>
        <taxon>Parargina</taxon>
        <taxon>Pararge</taxon>
    </lineage>
</organism>
<dbReference type="EMBL" id="CAKXAJ010025907">
    <property type="protein sequence ID" value="CAH2245472.1"/>
    <property type="molecule type" value="Genomic_DNA"/>
</dbReference>
<gene>
    <name evidence="1" type="primary">jg8718</name>
    <name evidence="1" type="ORF">PAEG_LOCUS21105</name>
</gene>
<proteinExistence type="predicted"/>